<dbReference type="EMBL" id="JAROYP010000003">
    <property type="protein sequence ID" value="MDH5160573.1"/>
    <property type="molecule type" value="Genomic_DNA"/>
</dbReference>
<feature type="transmembrane region" description="Helical" evidence="1">
    <location>
        <begin position="122"/>
        <end position="143"/>
    </location>
</feature>
<organism evidence="2 3">
    <name type="scientific">Heyndrickxia oleronia</name>
    <dbReference type="NCBI Taxonomy" id="38875"/>
    <lineage>
        <taxon>Bacteria</taxon>
        <taxon>Bacillati</taxon>
        <taxon>Bacillota</taxon>
        <taxon>Bacilli</taxon>
        <taxon>Bacillales</taxon>
        <taxon>Bacillaceae</taxon>
        <taxon>Heyndrickxia</taxon>
    </lineage>
</organism>
<evidence type="ECO:0000313" key="2">
    <source>
        <dbReference type="EMBL" id="MDH5160573.1"/>
    </source>
</evidence>
<feature type="transmembrane region" description="Helical" evidence="1">
    <location>
        <begin position="259"/>
        <end position="278"/>
    </location>
</feature>
<name>A0AAW6SQS9_9BACI</name>
<proteinExistence type="predicted"/>
<dbReference type="Pfam" id="PF22564">
    <property type="entry name" value="HAAS"/>
    <property type="match status" value="1"/>
</dbReference>
<protein>
    <submittedName>
        <fullName evidence="2">Uncharacterized protein</fullName>
    </submittedName>
</protein>
<evidence type="ECO:0000256" key="1">
    <source>
        <dbReference type="SAM" id="Phobius"/>
    </source>
</evidence>
<dbReference type="AlphaFoldDB" id="A0AAW6SQS9"/>
<feature type="transmembrane region" description="Helical" evidence="1">
    <location>
        <begin position="230"/>
        <end position="247"/>
    </location>
</feature>
<accession>A0AAW6SQS9</accession>
<gene>
    <name evidence="2" type="ORF">P5X88_06455</name>
</gene>
<dbReference type="RefSeq" id="WP_280616368.1">
    <property type="nucleotide sequence ID" value="NZ_JAROYP010000003.1"/>
</dbReference>
<comment type="caution">
    <text evidence="2">The sequence shown here is derived from an EMBL/GenBank/DDBJ whole genome shotgun (WGS) entry which is preliminary data.</text>
</comment>
<sequence>MELIDIYIQEITRRLPEKNREDIALELRSTIEDMLPDDYNEEDVKAVLEKLGSPVTLASGYRDRPMHLIGPRYFDIYVTLLKMILPIAAICALITVIAEYFIGYSEEEAFINVFLNVIGLGIWRIIEVEIHVFFWLTLIFVILERTDKGKEQLPLTVSFKKWTPDELKDIPYIPKKKAISKFEVFGGLMWTTIWATLYFYANQLVGIYEGGGGRLEFVVPSLNQEVLLRYWPIVVIVIGLEIALALYKLIKGQWTKRMALFNTAIHVIGTIVFIVILINPNLMNKEFIMYMTDLFAISANQLKDWIIGGGIFFYLLSVAIIIYDGFLKARIR</sequence>
<keyword evidence="1" id="KW-0472">Membrane</keyword>
<keyword evidence="1" id="KW-1133">Transmembrane helix</keyword>
<feature type="transmembrane region" description="Helical" evidence="1">
    <location>
        <begin position="305"/>
        <end position="326"/>
    </location>
</feature>
<keyword evidence="1" id="KW-0812">Transmembrane</keyword>
<dbReference type="Proteomes" id="UP001159179">
    <property type="component" value="Unassembled WGS sequence"/>
</dbReference>
<reference evidence="2" key="1">
    <citation type="submission" date="2023-03" db="EMBL/GenBank/DDBJ databases">
        <title>Bacterial isolates from washroom surfaces on a university campus.</title>
        <authorList>
            <person name="Holman D.B."/>
            <person name="Gzyl K.E."/>
            <person name="Taheri A.E."/>
        </authorList>
    </citation>
    <scope>NUCLEOTIDE SEQUENCE</scope>
    <source>
        <strain evidence="2">RD03</strain>
    </source>
</reference>
<feature type="transmembrane region" description="Helical" evidence="1">
    <location>
        <begin position="182"/>
        <end position="201"/>
    </location>
</feature>
<feature type="transmembrane region" description="Helical" evidence="1">
    <location>
        <begin position="76"/>
        <end position="102"/>
    </location>
</feature>
<evidence type="ECO:0000313" key="3">
    <source>
        <dbReference type="Proteomes" id="UP001159179"/>
    </source>
</evidence>